<dbReference type="Proteomes" id="UP000317078">
    <property type="component" value="Unassembled WGS sequence"/>
</dbReference>
<protein>
    <submittedName>
        <fullName evidence="1">Ferritin-like domain-containing protein</fullName>
    </submittedName>
</protein>
<sequence>MQESTQSLYVTGLVNARALETQAIELLSRQVERLENYPEMEAALRAHIKESEAQRGRLDEILSSMGESNSSVKDFVTGLMGNVAALAHAPMQDEVLKNHMANYAFEHFEIASYKSLLVFADMVGDTKSPTALTQSLREEERMAQWVEDNIDATVRTFATRAAQGQKAGV</sequence>
<comment type="caution">
    <text evidence="1">The sequence shown here is derived from an EMBL/GenBank/DDBJ whole genome shotgun (WGS) entry which is preliminary data.</text>
</comment>
<evidence type="ECO:0000313" key="1">
    <source>
        <dbReference type="EMBL" id="TPG57528.1"/>
    </source>
</evidence>
<dbReference type="Pfam" id="PF05974">
    <property type="entry name" value="DUF892"/>
    <property type="match status" value="1"/>
</dbReference>
<dbReference type="InterPro" id="IPR010287">
    <property type="entry name" value="DUF892_YciF-like"/>
</dbReference>
<dbReference type="InterPro" id="IPR012347">
    <property type="entry name" value="Ferritin-like"/>
</dbReference>
<proteinExistence type="predicted"/>
<gene>
    <name evidence="1" type="ORF">EAH89_11465</name>
</gene>
<evidence type="ECO:0000313" key="2">
    <source>
        <dbReference type="Proteomes" id="UP000317078"/>
    </source>
</evidence>
<organism evidence="1 2">
    <name type="scientific">Muricoccus nepalensis</name>
    <dbReference type="NCBI Taxonomy" id="1854500"/>
    <lineage>
        <taxon>Bacteria</taxon>
        <taxon>Pseudomonadati</taxon>
        <taxon>Pseudomonadota</taxon>
        <taxon>Alphaproteobacteria</taxon>
        <taxon>Acetobacterales</taxon>
        <taxon>Roseomonadaceae</taxon>
        <taxon>Muricoccus</taxon>
    </lineage>
</organism>
<dbReference type="EMBL" id="RCZP01000008">
    <property type="protein sequence ID" value="TPG57528.1"/>
    <property type="molecule type" value="Genomic_DNA"/>
</dbReference>
<dbReference type="RefSeq" id="WP_140883063.1">
    <property type="nucleotide sequence ID" value="NZ_RCZP01000008.1"/>
</dbReference>
<name>A0A502G6N5_9PROT</name>
<dbReference type="SUPFAM" id="SSF47240">
    <property type="entry name" value="Ferritin-like"/>
    <property type="match status" value="1"/>
</dbReference>
<reference evidence="1 2" key="1">
    <citation type="journal article" date="2019" name="Environ. Microbiol.">
        <title>Species interactions and distinct microbial communities in high Arctic permafrost affected cryosols are associated with the CH4 and CO2 gas fluxes.</title>
        <authorList>
            <person name="Altshuler I."/>
            <person name="Hamel J."/>
            <person name="Turney S."/>
            <person name="Magnuson E."/>
            <person name="Levesque R."/>
            <person name="Greer C."/>
            <person name="Whyte L.G."/>
        </authorList>
    </citation>
    <scope>NUCLEOTIDE SEQUENCE [LARGE SCALE GENOMIC DNA]</scope>
    <source>
        <strain evidence="1 2">S9.3B</strain>
    </source>
</reference>
<dbReference type="InterPro" id="IPR009078">
    <property type="entry name" value="Ferritin-like_SF"/>
</dbReference>
<keyword evidence="2" id="KW-1185">Reference proteome</keyword>
<accession>A0A502G6N5</accession>
<dbReference type="AlphaFoldDB" id="A0A502G6N5"/>
<dbReference type="OrthoDB" id="7273732at2"/>
<dbReference type="Gene3D" id="1.20.1260.10">
    <property type="match status" value="1"/>
</dbReference>